<evidence type="ECO:0000313" key="4">
    <source>
        <dbReference type="Proteomes" id="UP000051952"/>
    </source>
</evidence>
<evidence type="ECO:0000256" key="2">
    <source>
        <dbReference type="SAM" id="MobiDB-lite"/>
    </source>
</evidence>
<dbReference type="Proteomes" id="UP000051952">
    <property type="component" value="Unassembled WGS sequence"/>
</dbReference>
<protein>
    <submittedName>
        <fullName evidence="3">Uncharacterized protein</fullName>
    </submittedName>
</protein>
<keyword evidence="1" id="KW-0175">Coiled coil</keyword>
<dbReference type="EMBL" id="CYKH01001915">
    <property type="protein sequence ID" value="CUI15208.1"/>
    <property type="molecule type" value="Genomic_DNA"/>
</dbReference>
<feature type="coiled-coil region" evidence="1">
    <location>
        <begin position="258"/>
        <end position="285"/>
    </location>
</feature>
<dbReference type="AlphaFoldDB" id="A0A0S4KKT3"/>
<dbReference type="VEuPathDB" id="TriTrypDB:BSAL_31700"/>
<name>A0A0S4KKT3_BODSA</name>
<gene>
    <name evidence="3" type="ORF">BSAL_31700</name>
</gene>
<organism evidence="3 4">
    <name type="scientific">Bodo saltans</name>
    <name type="common">Flagellated protozoan</name>
    <dbReference type="NCBI Taxonomy" id="75058"/>
    <lineage>
        <taxon>Eukaryota</taxon>
        <taxon>Discoba</taxon>
        <taxon>Euglenozoa</taxon>
        <taxon>Kinetoplastea</taxon>
        <taxon>Metakinetoplastina</taxon>
        <taxon>Eubodonida</taxon>
        <taxon>Bodonidae</taxon>
        <taxon>Bodo</taxon>
    </lineage>
</organism>
<reference evidence="4" key="1">
    <citation type="submission" date="2015-09" db="EMBL/GenBank/DDBJ databases">
        <authorList>
            <consortium name="Pathogen Informatics"/>
        </authorList>
    </citation>
    <scope>NUCLEOTIDE SEQUENCE [LARGE SCALE GENOMIC DNA]</scope>
    <source>
        <strain evidence="4">Lake Konstanz</strain>
    </source>
</reference>
<feature type="region of interest" description="Disordered" evidence="2">
    <location>
        <begin position="170"/>
        <end position="191"/>
    </location>
</feature>
<evidence type="ECO:0000313" key="3">
    <source>
        <dbReference type="EMBL" id="CUI15208.1"/>
    </source>
</evidence>
<feature type="region of interest" description="Disordered" evidence="2">
    <location>
        <begin position="89"/>
        <end position="127"/>
    </location>
</feature>
<sequence>MIRKCVTFCRPSSYSGDLRRPMPQRKSLRRESLTTMLSRPLARTITAQVEEPTEEHQHERSSWTSLSVALSQETASSFITPGAFTSQFQHHVESQRHHFTSSSSDGAQQRQHTTLQQQHDSSGQVRGALASLDEQQAARRELFATSTPTFRLRKSRELYTAEVQRKLRNDEVKNFGNESEEASASSPVPSKYVDVPLLPPAYLRQRAAKHSTGYVPDDGDEDAERLHLAAARNILAQSDEPQLFRCLRCFHVFKAVPQTILRTKVEQMQLEVAEMERNRKDAERISRNPRLRKTLHSVGRRRAANAENLKGCPSCQSNRVQWALEYVHHRTHHKTGL</sequence>
<accession>A0A0S4KKT3</accession>
<dbReference type="OrthoDB" id="267084at2759"/>
<keyword evidence="4" id="KW-1185">Reference proteome</keyword>
<proteinExistence type="predicted"/>
<evidence type="ECO:0000256" key="1">
    <source>
        <dbReference type="SAM" id="Coils"/>
    </source>
</evidence>
<feature type="compositionally biased region" description="Low complexity" evidence="2">
    <location>
        <begin position="108"/>
        <end position="119"/>
    </location>
</feature>